<keyword evidence="3" id="KW-1029">Fimbrium biogenesis</keyword>
<name>A0A2R8CJU3_9GAMM</name>
<evidence type="ECO:0000256" key="6">
    <source>
        <dbReference type="ARBA" id="ARBA00023263"/>
    </source>
</evidence>
<dbReference type="Gene3D" id="3.40.50.410">
    <property type="entry name" value="von Willebrand factor, type A domain"/>
    <property type="match status" value="1"/>
</dbReference>
<dbReference type="SUPFAM" id="SSF53300">
    <property type="entry name" value="vWA-like"/>
    <property type="match status" value="1"/>
</dbReference>
<dbReference type="InterPro" id="IPR011047">
    <property type="entry name" value="Quinoprotein_ADH-like_sf"/>
</dbReference>
<keyword evidence="8" id="KW-0732">Signal</keyword>
<comment type="similarity">
    <text evidence="2">Belongs to the PilY1 family.</text>
</comment>
<evidence type="ECO:0000256" key="2">
    <source>
        <dbReference type="ARBA" id="ARBA00008387"/>
    </source>
</evidence>
<dbReference type="EMBL" id="ONZI01000001">
    <property type="protein sequence ID" value="SPJ33178.1"/>
    <property type="molecule type" value="Genomic_DNA"/>
</dbReference>
<dbReference type="Proteomes" id="UP000244934">
    <property type="component" value="Unassembled WGS sequence"/>
</dbReference>
<evidence type="ECO:0000256" key="7">
    <source>
        <dbReference type="SAM" id="MobiDB-lite"/>
    </source>
</evidence>
<accession>A0A2R8CJU3</accession>
<keyword evidence="4" id="KW-0479">Metal-binding</keyword>
<dbReference type="Pfam" id="PF05567">
    <property type="entry name" value="T4P_PilY1"/>
    <property type="match status" value="1"/>
</dbReference>
<evidence type="ECO:0000256" key="4">
    <source>
        <dbReference type="ARBA" id="ARBA00022723"/>
    </source>
</evidence>
<keyword evidence="5" id="KW-0106">Calcium</keyword>
<evidence type="ECO:0000256" key="8">
    <source>
        <dbReference type="SAM" id="SignalP"/>
    </source>
</evidence>
<dbReference type="SUPFAM" id="SSF50998">
    <property type="entry name" value="Quinoprotein alcohol dehydrogenase-like"/>
    <property type="match status" value="1"/>
</dbReference>
<evidence type="ECO:0000259" key="9">
    <source>
        <dbReference type="Pfam" id="PF05567"/>
    </source>
</evidence>
<feature type="signal peptide" evidence="8">
    <location>
        <begin position="1"/>
        <end position="31"/>
    </location>
</feature>
<reference evidence="11" key="1">
    <citation type="submission" date="2018-03" db="EMBL/GenBank/DDBJ databases">
        <authorList>
            <person name="Navarro De La Torre S."/>
        </authorList>
    </citation>
    <scope>NUCLEOTIDE SEQUENCE [LARGE SCALE GENOMIC DNA]</scope>
    <source>
        <strain evidence="11">EAod3</strain>
    </source>
</reference>
<feature type="chain" id="PRO_5015361482" evidence="8">
    <location>
        <begin position="32"/>
        <end position="1012"/>
    </location>
</feature>
<feature type="domain" description="PilY1 beta-propeller" evidence="9">
    <location>
        <begin position="514"/>
        <end position="743"/>
    </location>
</feature>
<dbReference type="OrthoDB" id="7156875at2"/>
<proteinExistence type="inferred from homology"/>
<dbReference type="AlphaFoldDB" id="A0A2R8CJU3"/>
<organism evidence="10 11">
    <name type="scientific">Kushneria phyllosphaerae</name>
    <dbReference type="NCBI Taxonomy" id="2100822"/>
    <lineage>
        <taxon>Bacteria</taxon>
        <taxon>Pseudomonadati</taxon>
        <taxon>Pseudomonadota</taxon>
        <taxon>Gammaproteobacteria</taxon>
        <taxon>Oceanospirillales</taxon>
        <taxon>Halomonadaceae</taxon>
        <taxon>Kushneria</taxon>
    </lineage>
</organism>
<dbReference type="GO" id="GO:0009289">
    <property type="term" value="C:pilus"/>
    <property type="evidence" value="ECO:0007669"/>
    <property type="project" value="UniProtKB-SubCell"/>
</dbReference>
<evidence type="ECO:0000256" key="1">
    <source>
        <dbReference type="ARBA" id="ARBA00004561"/>
    </source>
</evidence>
<keyword evidence="6" id="KW-0281">Fimbrium</keyword>
<protein>
    <submittedName>
        <fullName evidence="10">Type IV pilus biogenesis factor PilY1</fullName>
    </submittedName>
</protein>
<comment type="subcellular location">
    <subcellularLocation>
        <location evidence="1">Fimbrium</location>
    </subcellularLocation>
</comment>
<dbReference type="RefSeq" id="WP_108841938.1">
    <property type="nucleotide sequence ID" value="NZ_ONZI01000001.1"/>
</dbReference>
<dbReference type="GO" id="GO:0046872">
    <property type="term" value="F:metal ion binding"/>
    <property type="evidence" value="ECO:0007669"/>
    <property type="project" value="UniProtKB-KW"/>
</dbReference>
<evidence type="ECO:0000256" key="3">
    <source>
        <dbReference type="ARBA" id="ARBA00022558"/>
    </source>
</evidence>
<evidence type="ECO:0000256" key="5">
    <source>
        <dbReference type="ARBA" id="ARBA00022837"/>
    </source>
</evidence>
<evidence type="ECO:0000313" key="10">
    <source>
        <dbReference type="EMBL" id="SPJ33178.1"/>
    </source>
</evidence>
<evidence type="ECO:0000313" key="11">
    <source>
        <dbReference type="Proteomes" id="UP000244934"/>
    </source>
</evidence>
<dbReference type="InterPro" id="IPR036465">
    <property type="entry name" value="vWFA_dom_sf"/>
</dbReference>
<sequence length="1012" mass="110964">MMGICSYKCWQQWLMFVVLMTCLAVSQVARGDDVDIYLPAYQASGGGGQPQVMLIIDTSASMKETVGNSRQSRLQVTKDIVSGLVSKHPGINFSLSVFNDNRAQIQCNWFGTNCQVQELYNGGRVVQAFTNTPRQSGSERLSLLNTINALQANTSTPLCETMAEVYRYIQGQSVTYGKDSNSVEPLRDRNAEDNNGNYRRPLRACENVYVIYMTDGIPQWDTSANAAIHTLTGKTCGVYDAVDPLDSTRVSRQENCLPQLTRFMAEKDLASNLSGTQHAYTFTIGFTTQQRLLEDAAQPPPGISQGYYEANDRDGLDLAFSRILGSIIENEIQTQRFSTAANIDGNENLELVYSPGFLPRGYVPWTGNLKKFAVDTRQPANPVKRDLWSRGITEIAAPDSVEQGGAGARIREQVVTGRTLYTDVGKNAVFGSLARPNTQKSLDADGVDNRALAVLGQAGYTPRQLADWVYGLDVTNDSETNIRPWVMGDIVHSQPLAINYGCADTASDCPIDKQRIRIFAGTNEGLLHAIDDANGSERWAFWPRESASMAVYRMLNTRPEYPWPESGGGQQYFSQSTHYGVDGSPGAWLDYDVAPNSAGKRHVTLENAVLAFGFGRGGRGYYGLDVIDPDAPKMAWHTVAPDWGQSWSTPVAATLADGRAVFLVGMGYDIMAGHQASPATARFGTGMAVIDAQKGTIIASLKGPADSVPATITPVDRDFDGALDGAFFGDTGGSIWFADLQLGDNGRGRKRTIADWQLHQLAALGRHDQDGVDRSFFNRANLVRTYLDQKPVDLLMLGSGDRANPLRRGSRDAFYIIDVSRWLDGSLETSTPGILNNNDLIEALAEASTYTLRAPVDQQGYLNMKAFRGWRLMLPVEEKVLSDASTIAGNTLFTTYQPEVSADMCMAARGTSQLYGFSLPVWHDDGHRHEQQAATVKSADMGSYLQETPAFLIEGLRTRVLDSERARLVAEVLKDDKGTSANGDENGCGQYDAEDGAFRECLVTSPLWWYQQ</sequence>
<feature type="region of interest" description="Disordered" evidence="7">
    <location>
        <begin position="179"/>
        <end position="198"/>
    </location>
</feature>
<dbReference type="InterPro" id="IPR008707">
    <property type="entry name" value="B-propeller_PilY1"/>
</dbReference>
<gene>
    <name evidence="10" type="primary">pilY1</name>
    <name evidence="10" type="ORF">KSP9073_01182</name>
</gene>
<keyword evidence="11" id="KW-1185">Reference proteome</keyword>